<reference evidence="2 3" key="1">
    <citation type="journal article" date="2018" name="Front. Plant Sci.">
        <title>Red Clover (Trifolium pratense) and Zigzag Clover (T. medium) - A Picture of Genomic Similarities and Differences.</title>
        <authorList>
            <person name="Dluhosova J."/>
            <person name="Istvanek J."/>
            <person name="Nedelnik J."/>
            <person name="Repkova J."/>
        </authorList>
    </citation>
    <scope>NUCLEOTIDE SEQUENCE [LARGE SCALE GENOMIC DNA]</scope>
    <source>
        <strain evidence="3">cv. 10/8</strain>
        <tissue evidence="2">Leaf</tissue>
    </source>
</reference>
<sequence length="35" mass="4054">MAPRTTEIKAASRRRRHHGSAPYYTNSISHYSRPP</sequence>
<comment type="caution">
    <text evidence="2">The sequence shown here is derived from an EMBL/GenBank/DDBJ whole genome shotgun (WGS) entry which is preliminary data.</text>
</comment>
<evidence type="ECO:0000256" key="1">
    <source>
        <dbReference type="SAM" id="MobiDB-lite"/>
    </source>
</evidence>
<dbReference type="Proteomes" id="UP000265520">
    <property type="component" value="Unassembled WGS sequence"/>
</dbReference>
<feature type="region of interest" description="Disordered" evidence="1">
    <location>
        <begin position="1"/>
        <end position="35"/>
    </location>
</feature>
<dbReference type="AlphaFoldDB" id="A0A392SLK2"/>
<evidence type="ECO:0000313" key="3">
    <source>
        <dbReference type="Proteomes" id="UP000265520"/>
    </source>
</evidence>
<feature type="compositionally biased region" description="Polar residues" evidence="1">
    <location>
        <begin position="23"/>
        <end position="35"/>
    </location>
</feature>
<dbReference type="EMBL" id="LXQA010399370">
    <property type="protein sequence ID" value="MCI49312.1"/>
    <property type="molecule type" value="Genomic_DNA"/>
</dbReference>
<organism evidence="2 3">
    <name type="scientific">Trifolium medium</name>
    <dbReference type="NCBI Taxonomy" id="97028"/>
    <lineage>
        <taxon>Eukaryota</taxon>
        <taxon>Viridiplantae</taxon>
        <taxon>Streptophyta</taxon>
        <taxon>Embryophyta</taxon>
        <taxon>Tracheophyta</taxon>
        <taxon>Spermatophyta</taxon>
        <taxon>Magnoliopsida</taxon>
        <taxon>eudicotyledons</taxon>
        <taxon>Gunneridae</taxon>
        <taxon>Pentapetalae</taxon>
        <taxon>rosids</taxon>
        <taxon>fabids</taxon>
        <taxon>Fabales</taxon>
        <taxon>Fabaceae</taxon>
        <taxon>Papilionoideae</taxon>
        <taxon>50 kb inversion clade</taxon>
        <taxon>NPAAA clade</taxon>
        <taxon>Hologalegina</taxon>
        <taxon>IRL clade</taxon>
        <taxon>Trifolieae</taxon>
        <taxon>Trifolium</taxon>
    </lineage>
</organism>
<accession>A0A392SLK2</accession>
<protein>
    <submittedName>
        <fullName evidence="2">Uncharacterized protein</fullName>
    </submittedName>
</protein>
<name>A0A392SLK2_9FABA</name>
<feature type="non-terminal residue" evidence="2">
    <location>
        <position position="35"/>
    </location>
</feature>
<proteinExistence type="predicted"/>
<evidence type="ECO:0000313" key="2">
    <source>
        <dbReference type="EMBL" id="MCI49312.1"/>
    </source>
</evidence>
<keyword evidence="3" id="KW-1185">Reference proteome</keyword>